<dbReference type="SUPFAM" id="SSF56801">
    <property type="entry name" value="Acetyl-CoA synthetase-like"/>
    <property type="match status" value="1"/>
</dbReference>
<name>T0ZKG7_9ZZZZ</name>
<protein>
    <submittedName>
        <fullName evidence="1">AMP-dependent synthetase and ligase</fullName>
    </submittedName>
</protein>
<evidence type="ECO:0000313" key="1">
    <source>
        <dbReference type="EMBL" id="EQD44942.1"/>
    </source>
</evidence>
<reference evidence="1" key="1">
    <citation type="submission" date="2013-08" db="EMBL/GenBank/DDBJ databases">
        <authorList>
            <person name="Mendez C."/>
            <person name="Richter M."/>
            <person name="Ferrer M."/>
            <person name="Sanchez J."/>
        </authorList>
    </citation>
    <scope>NUCLEOTIDE SEQUENCE</scope>
</reference>
<dbReference type="InterPro" id="IPR042099">
    <property type="entry name" value="ANL_N_sf"/>
</dbReference>
<dbReference type="AlphaFoldDB" id="T0ZKG7"/>
<comment type="caution">
    <text evidence="1">The sequence shown here is derived from an EMBL/GenBank/DDBJ whole genome shotgun (WGS) entry which is preliminary data.</text>
</comment>
<sequence length="158" mass="16970">MVAYTENGVIDAVGFGRLVAGITLQVRNLPEQRWALVCQDTLWFAAGFLALTQASKTIILPQTNQPSSVQTARATAILTDQPMRFSSFVTLDPAQAADADGLGSMDLDPQLNIELYTSGSTGQPKRVDKYLGQLHAEVTELENMWGGMLGDAVVVATV</sequence>
<feature type="non-terminal residue" evidence="1">
    <location>
        <position position="158"/>
    </location>
</feature>
<dbReference type="EMBL" id="AUZZ01006778">
    <property type="protein sequence ID" value="EQD44942.1"/>
    <property type="molecule type" value="Genomic_DNA"/>
</dbReference>
<proteinExistence type="predicted"/>
<organism evidence="1">
    <name type="scientific">mine drainage metagenome</name>
    <dbReference type="NCBI Taxonomy" id="410659"/>
    <lineage>
        <taxon>unclassified sequences</taxon>
        <taxon>metagenomes</taxon>
        <taxon>ecological metagenomes</taxon>
    </lineage>
</organism>
<dbReference type="Gene3D" id="3.40.50.12780">
    <property type="entry name" value="N-terminal domain of ligase-like"/>
    <property type="match status" value="1"/>
</dbReference>
<dbReference type="GO" id="GO:0016874">
    <property type="term" value="F:ligase activity"/>
    <property type="evidence" value="ECO:0007669"/>
    <property type="project" value="UniProtKB-KW"/>
</dbReference>
<keyword evidence="1" id="KW-0436">Ligase</keyword>
<gene>
    <name evidence="1" type="ORF">B2A_09391</name>
</gene>
<reference evidence="1" key="2">
    <citation type="journal article" date="2014" name="ISME J.">
        <title>Microbial stratification in low pH oxic and suboxic macroscopic growths along an acid mine drainage.</title>
        <authorList>
            <person name="Mendez-Garcia C."/>
            <person name="Mesa V."/>
            <person name="Sprenger R.R."/>
            <person name="Richter M."/>
            <person name="Diez M.S."/>
            <person name="Solano J."/>
            <person name="Bargiela R."/>
            <person name="Golyshina O.V."/>
            <person name="Manteca A."/>
            <person name="Ramos J.L."/>
            <person name="Gallego J.R."/>
            <person name="Llorente I."/>
            <person name="Martins Dos Santos V.A."/>
            <person name="Jensen O.N."/>
            <person name="Pelaez A.I."/>
            <person name="Sanchez J."/>
            <person name="Ferrer M."/>
        </authorList>
    </citation>
    <scope>NUCLEOTIDE SEQUENCE</scope>
</reference>
<accession>T0ZKG7</accession>